<dbReference type="InterPro" id="IPR006260">
    <property type="entry name" value="TonB/TolA_C"/>
</dbReference>
<comment type="subcellular location">
    <subcellularLocation>
        <location evidence="1 10">Cell inner membrane</location>
        <topology evidence="1 10">Single-pass membrane protein</topology>
        <orientation evidence="1 10">Periplasmic side</orientation>
    </subcellularLocation>
</comment>
<feature type="domain" description="TonB C-terminal" evidence="12">
    <location>
        <begin position="114"/>
        <end position="205"/>
    </location>
</feature>
<dbReference type="EMBL" id="VKAD01000002">
    <property type="protein sequence ID" value="TXR52138.1"/>
    <property type="molecule type" value="Genomic_DNA"/>
</dbReference>
<dbReference type="InterPro" id="IPR003538">
    <property type="entry name" value="TonB"/>
</dbReference>
<dbReference type="NCBIfam" id="TIGR01352">
    <property type="entry name" value="tonB_Cterm"/>
    <property type="match status" value="1"/>
</dbReference>
<dbReference type="Pfam" id="PF03544">
    <property type="entry name" value="TonB_C"/>
    <property type="match status" value="1"/>
</dbReference>
<evidence type="ECO:0000313" key="13">
    <source>
        <dbReference type="EMBL" id="TXR52138.1"/>
    </source>
</evidence>
<comment type="similarity">
    <text evidence="2 10">Belongs to the TonB family.</text>
</comment>
<dbReference type="PANTHER" id="PTHR33446">
    <property type="entry name" value="PROTEIN TONB-RELATED"/>
    <property type="match status" value="1"/>
</dbReference>
<dbReference type="PANTHER" id="PTHR33446:SF14">
    <property type="entry name" value="PROTEIN TONB"/>
    <property type="match status" value="1"/>
</dbReference>
<dbReference type="InterPro" id="IPR051045">
    <property type="entry name" value="TonB-dependent_transducer"/>
</dbReference>
<dbReference type="GO" id="GO:0015031">
    <property type="term" value="P:protein transport"/>
    <property type="evidence" value="ECO:0007669"/>
    <property type="project" value="UniProtKB-UniRule"/>
</dbReference>
<evidence type="ECO:0000256" key="5">
    <source>
        <dbReference type="ARBA" id="ARBA00022519"/>
    </source>
</evidence>
<dbReference type="Gene3D" id="3.30.1150.10">
    <property type="match status" value="1"/>
</dbReference>
<evidence type="ECO:0000256" key="1">
    <source>
        <dbReference type="ARBA" id="ARBA00004383"/>
    </source>
</evidence>
<evidence type="ECO:0000256" key="2">
    <source>
        <dbReference type="ARBA" id="ARBA00006555"/>
    </source>
</evidence>
<keyword evidence="9" id="KW-0472">Membrane</keyword>
<organism evidence="13 14">
    <name type="scientific">Reinekea thalattae</name>
    <dbReference type="NCBI Taxonomy" id="2593301"/>
    <lineage>
        <taxon>Bacteria</taxon>
        <taxon>Pseudomonadati</taxon>
        <taxon>Pseudomonadota</taxon>
        <taxon>Gammaproteobacteria</taxon>
        <taxon>Oceanospirillales</taxon>
        <taxon>Saccharospirillaceae</taxon>
        <taxon>Reinekea</taxon>
    </lineage>
</organism>
<keyword evidence="10" id="KW-0735">Signal-anchor</keyword>
<keyword evidence="7 10" id="KW-0653">Protein transport</keyword>
<evidence type="ECO:0000313" key="14">
    <source>
        <dbReference type="Proteomes" id="UP000321764"/>
    </source>
</evidence>
<comment type="caution">
    <text evidence="13">The sequence shown here is derived from an EMBL/GenBank/DDBJ whole genome shotgun (WGS) entry which is preliminary data.</text>
</comment>
<evidence type="ECO:0000256" key="7">
    <source>
        <dbReference type="ARBA" id="ARBA00022927"/>
    </source>
</evidence>
<dbReference type="InterPro" id="IPR037682">
    <property type="entry name" value="TonB_C"/>
</dbReference>
<keyword evidence="8" id="KW-1133">Transmembrane helix</keyword>
<evidence type="ECO:0000256" key="10">
    <source>
        <dbReference type="RuleBase" id="RU362123"/>
    </source>
</evidence>
<dbReference type="AlphaFoldDB" id="A0A5C8Z4L5"/>
<name>A0A5C8Z4L5_9GAMM</name>
<dbReference type="GO" id="GO:0031992">
    <property type="term" value="F:energy transducer activity"/>
    <property type="evidence" value="ECO:0007669"/>
    <property type="project" value="InterPro"/>
</dbReference>
<keyword evidence="4 10" id="KW-1003">Cell membrane</keyword>
<dbReference type="PROSITE" id="PS52015">
    <property type="entry name" value="TONB_CTD"/>
    <property type="match status" value="1"/>
</dbReference>
<dbReference type="GO" id="GO:0005886">
    <property type="term" value="C:plasma membrane"/>
    <property type="evidence" value="ECO:0007669"/>
    <property type="project" value="UniProtKB-SubCell"/>
</dbReference>
<dbReference type="OrthoDB" id="1628901at2"/>
<dbReference type="GO" id="GO:0055085">
    <property type="term" value="P:transmembrane transport"/>
    <property type="evidence" value="ECO:0007669"/>
    <property type="project" value="InterPro"/>
</dbReference>
<protein>
    <recommendedName>
        <fullName evidence="10">Protein TonB</fullName>
    </recommendedName>
</protein>
<dbReference type="GO" id="GO:0030288">
    <property type="term" value="C:outer membrane-bounded periplasmic space"/>
    <property type="evidence" value="ECO:0007669"/>
    <property type="project" value="InterPro"/>
</dbReference>
<feature type="region of interest" description="Disordered" evidence="11">
    <location>
        <begin position="51"/>
        <end position="82"/>
    </location>
</feature>
<accession>A0A5C8Z4L5</accession>
<evidence type="ECO:0000256" key="3">
    <source>
        <dbReference type="ARBA" id="ARBA00022448"/>
    </source>
</evidence>
<evidence type="ECO:0000259" key="12">
    <source>
        <dbReference type="PROSITE" id="PS52015"/>
    </source>
</evidence>
<dbReference type="PRINTS" id="PR01374">
    <property type="entry name" value="TONBPROTEIN"/>
</dbReference>
<dbReference type="GO" id="GO:0015891">
    <property type="term" value="P:siderophore transport"/>
    <property type="evidence" value="ECO:0007669"/>
    <property type="project" value="InterPro"/>
</dbReference>
<evidence type="ECO:0000256" key="8">
    <source>
        <dbReference type="ARBA" id="ARBA00022989"/>
    </source>
</evidence>
<dbReference type="RefSeq" id="WP_147714734.1">
    <property type="nucleotide sequence ID" value="NZ_VKAD01000002.1"/>
</dbReference>
<reference evidence="13 14" key="1">
    <citation type="submission" date="2019-07" db="EMBL/GenBank/DDBJ databases">
        <title>Reinekea sp. strain SSH23 genome sequencing and assembly.</title>
        <authorList>
            <person name="Kim I."/>
        </authorList>
    </citation>
    <scope>NUCLEOTIDE SEQUENCE [LARGE SCALE GENOMIC DNA]</scope>
    <source>
        <strain evidence="13 14">SSH23</strain>
    </source>
</reference>
<sequence length="205" mass="22871">MTRFLLAVPLSLMAAFSIFSFMAWLVNEDHYAVVETQPPLRFDMLMIEQESDTQRRKRAAPEPPTPLTPPPPQSLASAAAPSLNTSSALDLPEFDFDMSVGDLAITPPSFADLGGSQELVPLYRVPPQYPPAAQRQNLEGYVELSFTIDPEGKVRDIKVLNAEPRNVFDRDAIRALRRWKYQAKIVDGVAVAQTGQRIKLEFSLE</sequence>
<gene>
    <name evidence="13" type="ORF">FME95_12055</name>
</gene>
<evidence type="ECO:0000256" key="11">
    <source>
        <dbReference type="SAM" id="MobiDB-lite"/>
    </source>
</evidence>
<evidence type="ECO:0000256" key="9">
    <source>
        <dbReference type="ARBA" id="ARBA00023136"/>
    </source>
</evidence>
<dbReference type="FunFam" id="3.30.1150.10:FF:000006">
    <property type="entry name" value="Protein TonB"/>
    <property type="match status" value="1"/>
</dbReference>
<keyword evidence="6" id="KW-0812">Transmembrane</keyword>
<comment type="function">
    <text evidence="10">Interacts with outer membrane receptor proteins that carry out high-affinity binding and energy dependent uptake into the periplasmic space of specific substrates. It could act to transduce energy from the cytoplasmic membrane to specific energy-requiring processes in the outer membrane, resulting in the release into the periplasm of ligands bound by these outer membrane proteins.</text>
</comment>
<dbReference type="SUPFAM" id="SSF74653">
    <property type="entry name" value="TolA/TonB C-terminal domain"/>
    <property type="match status" value="1"/>
</dbReference>
<feature type="compositionally biased region" description="Pro residues" evidence="11">
    <location>
        <begin position="61"/>
        <end position="73"/>
    </location>
</feature>
<dbReference type="Proteomes" id="UP000321764">
    <property type="component" value="Unassembled WGS sequence"/>
</dbReference>
<keyword evidence="14" id="KW-1185">Reference proteome</keyword>
<proteinExistence type="inferred from homology"/>
<keyword evidence="3 10" id="KW-0813">Transport</keyword>
<keyword evidence="5 10" id="KW-0997">Cell inner membrane</keyword>
<evidence type="ECO:0000256" key="4">
    <source>
        <dbReference type="ARBA" id="ARBA00022475"/>
    </source>
</evidence>
<evidence type="ECO:0000256" key="6">
    <source>
        <dbReference type="ARBA" id="ARBA00022692"/>
    </source>
</evidence>